<keyword evidence="1" id="KW-0677">Repeat</keyword>
<reference evidence="5" key="1">
    <citation type="journal article" date="2021" name="Genome Biol. Evol.">
        <title>A High-Quality Reference Genome for a Parasitic Bivalve with Doubly Uniparental Inheritance (Bivalvia: Unionida).</title>
        <authorList>
            <person name="Smith C.H."/>
        </authorList>
    </citation>
    <scope>NUCLEOTIDE SEQUENCE</scope>
    <source>
        <strain evidence="5">CHS0354</strain>
    </source>
</reference>
<feature type="domain" description="EF-hand" evidence="4">
    <location>
        <begin position="24"/>
        <end position="59"/>
    </location>
</feature>
<evidence type="ECO:0000256" key="1">
    <source>
        <dbReference type="ARBA" id="ARBA00022737"/>
    </source>
</evidence>
<dbReference type="GO" id="GO:0005509">
    <property type="term" value="F:calcium ion binding"/>
    <property type="evidence" value="ECO:0007669"/>
    <property type="project" value="InterPro"/>
</dbReference>
<organism evidence="5 6">
    <name type="scientific">Potamilus streckersoni</name>
    <dbReference type="NCBI Taxonomy" id="2493646"/>
    <lineage>
        <taxon>Eukaryota</taxon>
        <taxon>Metazoa</taxon>
        <taxon>Spiralia</taxon>
        <taxon>Lophotrochozoa</taxon>
        <taxon>Mollusca</taxon>
        <taxon>Bivalvia</taxon>
        <taxon>Autobranchia</taxon>
        <taxon>Heteroconchia</taxon>
        <taxon>Palaeoheterodonta</taxon>
        <taxon>Unionida</taxon>
        <taxon>Unionoidea</taxon>
        <taxon>Unionidae</taxon>
        <taxon>Ambleminae</taxon>
        <taxon>Lampsilini</taxon>
        <taxon>Potamilus</taxon>
    </lineage>
</organism>
<dbReference type="InterPro" id="IPR050230">
    <property type="entry name" value="CALM/Myosin/TropC-like"/>
</dbReference>
<dbReference type="Gene3D" id="1.10.238.10">
    <property type="entry name" value="EF-hand"/>
    <property type="match status" value="1"/>
</dbReference>
<dbReference type="GO" id="GO:0016460">
    <property type="term" value="C:myosin II complex"/>
    <property type="evidence" value="ECO:0007669"/>
    <property type="project" value="TreeGrafter"/>
</dbReference>
<dbReference type="InterPro" id="IPR018247">
    <property type="entry name" value="EF_Hand_1_Ca_BS"/>
</dbReference>
<dbReference type="PROSITE" id="PS00018">
    <property type="entry name" value="EF_HAND_1"/>
    <property type="match status" value="1"/>
</dbReference>
<keyword evidence="3" id="KW-0514">Muscle protein</keyword>
<dbReference type="PANTHER" id="PTHR23048">
    <property type="entry name" value="MYOSIN LIGHT CHAIN 1, 3"/>
    <property type="match status" value="1"/>
</dbReference>
<evidence type="ECO:0000256" key="2">
    <source>
        <dbReference type="ARBA" id="ARBA00022837"/>
    </source>
</evidence>
<reference evidence="5" key="3">
    <citation type="submission" date="2023-05" db="EMBL/GenBank/DDBJ databases">
        <authorList>
            <person name="Smith C.H."/>
        </authorList>
    </citation>
    <scope>NUCLEOTIDE SEQUENCE</scope>
    <source>
        <strain evidence="5">CHS0354</strain>
        <tissue evidence="5">Mantle</tissue>
    </source>
</reference>
<evidence type="ECO:0000313" key="6">
    <source>
        <dbReference type="Proteomes" id="UP001195483"/>
    </source>
</evidence>
<evidence type="ECO:0000256" key="3">
    <source>
        <dbReference type="ARBA" id="ARBA00023179"/>
    </source>
</evidence>
<dbReference type="CDD" id="cd00051">
    <property type="entry name" value="EFh"/>
    <property type="match status" value="1"/>
</dbReference>
<dbReference type="PROSITE" id="PS50222">
    <property type="entry name" value="EF_HAND_2"/>
    <property type="match status" value="1"/>
</dbReference>
<proteinExistence type="predicted"/>
<dbReference type="AlphaFoldDB" id="A0AAE0S3N5"/>
<accession>A0AAE0S3N5</accession>
<dbReference type="PANTHER" id="PTHR23048:SF0">
    <property type="entry name" value="CALMODULIN LIKE 3"/>
    <property type="match status" value="1"/>
</dbReference>
<sequence length="115" mass="13286">MPFGFVEYNEYCDLIKEFSKPLETIEIELREAFRYFDKDGNGILDVKELKLALMSLGNPLAEEEVKELIALMDFDENGKVDIEDNHKTKWDVVWICNTISLVLPYVILVSIPGRT</sequence>
<name>A0AAE0S3N5_9BIVA</name>
<dbReference type="FunFam" id="1.10.238.10:FF:000001">
    <property type="entry name" value="Calmodulin 1"/>
    <property type="match status" value="1"/>
</dbReference>
<dbReference type="SUPFAM" id="SSF47473">
    <property type="entry name" value="EF-hand"/>
    <property type="match status" value="1"/>
</dbReference>
<dbReference type="InterPro" id="IPR011992">
    <property type="entry name" value="EF-hand-dom_pair"/>
</dbReference>
<dbReference type="SMART" id="SM00054">
    <property type="entry name" value="EFh"/>
    <property type="match status" value="2"/>
</dbReference>
<reference evidence="5" key="2">
    <citation type="journal article" date="2021" name="Genome Biol. Evol.">
        <title>Developing a high-quality reference genome for a parasitic bivalve with doubly uniparental inheritance (Bivalvia: Unionida).</title>
        <authorList>
            <person name="Smith C.H."/>
        </authorList>
    </citation>
    <scope>NUCLEOTIDE SEQUENCE</scope>
    <source>
        <strain evidence="5">CHS0354</strain>
        <tissue evidence="5">Mantle</tissue>
    </source>
</reference>
<dbReference type="EMBL" id="JAEAOA010000307">
    <property type="protein sequence ID" value="KAK3584645.1"/>
    <property type="molecule type" value="Genomic_DNA"/>
</dbReference>
<keyword evidence="2" id="KW-0106">Calcium</keyword>
<keyword evidence="6" id="KW-1185">Reference proteome</keyword>
<gene>
    <name evidence="5" type="ORF">CHS0354_003932</name>
</gene>
<protein>
    <recommendedName>
        <fullName evidence="4">EF-hand domain-containing protein</fullName>
    </recommendedName>
</protein>
<evidence type="ECO:0000259" key="4">
    <source>
        <dbReference type="PROSITE" id="PS50222"/>
    </source>
</evidence>
<dbReference type="Proteomes" id="UP001195483">
    <property type="component" value="Unassembled WGS sequence"/>
</dbReference>
<comment type="caution">
    <text evidence="5">The sequence shown here is derived from an EMBL/GenBank/DDBJ whole genome shotgun (WGS) entry which is preliminary data.</text>
</comment>
<evidence type="ECO:0000313" key="5">
    <source>
        <dbReference type="EMBL" id="KAK3584645.1"/>
    </source>
</evidence>
<dbReference type="InterPro" id="IPR002048">
    <property type="entry name" value="EF_hand_dom"/>
</dbReference>
<dbReference type="Pfam" id="PF13499">
    <property type="entry name" value="EF-hand_7"/>
    <property type="match status" value="1"/>
</dbReference>